<dbReference type="InterPro" id="IPR036237">
    <property type="entry name" value="Xyl_isomerase-like_sf"/>
</dbReference>
<gene>
    <name evidence="2" type="ORF">SAMN04488542_101220</name>
</gene>
<dbReference type="EMBL" id="FNBG01000001">
    <property type="protein sequence ID" value="SDE63366.1"/>
    <property type="molecule type" value="Genomic_DNA"/>
</dbReference>
<dbReference type="STRING" id="670482.SAMN04488542_101220"/>
<organism evidence="2 3">
    <name type="scientific">Fontibacillus panacisegetis</name>
    <dbReference type="NCBI Taxonomy" id="670482"/>
    <lineage>
        <taxon>Bacteria</taxon>
        <taxon>Bacillati</taxon>
        <taxon>Bacillota</taxon>
        <taxon>Bacilli</taxon>
        <taxon>Bacillales</taxon>
        <taxon>Paenibacillaceae</taxon>
        <taxon>Fontibacillus</taxon>
    </lineage>
</organism>
<dbReference type="RefSeq" id="WP_091225990.1">
    <property type="nucleotide sequence ID" value="NZ_FNBG01000001.1"/>
</dbReference>
<dbReference type="OrthoDB" id="9815124at2"/>
<dbReference type="Pfam" id="PF01261">
    <property type="entry name" value="AP_endonuc_2"/>
    <property type="match status" value="1"/>
</dbReference>
<dbReference type="Proteomes" id="UP000198972">
    <property type="component" value="Unassembled WGS sequence"/>
</dbReference>
<dbReference type="Gene3D" id="3.20.20.150">
    <property type="entry name" value="Divalent-metal-dependent TIM barrel enzymes"/>
    <property type="match status" value="1"/>
</dbReference>
<dbReference type="InterPro" id="IPR013022">
    <property type="entry name" value="Xyl_isomerase-like_TIM-brl"/>
</dbReference>
<dbReference type="AlphaFoldDB" id="A0A1G7EIZ7"/>
<keyword evidence="3" id="KW-1185">Reference proteome</keyword>
<reference evidence="2 3" key="1">
    <citation type="submission" date="2016-10" db="EMBL/GenBank/DDBJ databases">
        <authorList>
            <person name="de Groot N.N."/>
        </authorList>
    </citation>
    <scope>NUCLEOTIDE SEQUENCE [LARGE SCALE GENOMIC DNA]</scope>
    <source>
        <strain evidence="2 3">DSM 28129</strain>
    </source>
</reference>
<protein>
    <submittedName>
        <fullName evidence="2">3-dehydroshikimate dehydratase</fullName>
    </submittedName>
</protein>
<dbReference type="InterPro" id="IPR050312">
    <property type="entry name" value="IolE/XylAMocC-like"/>
</dbReference>
<evidence type="ECO:0000313" key="2">
    <source>
        <dbReference type="EMBL" id="SDE63366.1"/>
    </source>
</evidence>
<dbReference type="PANTHER" id="PTHR12110:SF41">
    <property type="entry name" value="INOSOSE DEHYDRATASE"/>
    <property type="match status" value="1"/>
</dbReference>
<accession>A0A1G7EIZ7</accession>
<feature type="domain" description="Xylose isomerase-like TIM barrel" evidence="1">
    <location>
        <begin position="34"/>
        <end position="276"/>
    </location>
</feature>
<proteinExistence type="predicted"/>
<dbReference type="PANTHER" id="PTHR12110">
    <property type="entry name" value="HYDROXYPYRUVATE ISOMERASE"/>
    <property type="match status" value="1"/>
</dbReference>
<evidence type="ECO:0000313" key="3">
    <source>
        <dbReference type="Proteomes" id="UP000198972"/>
    </source>
</evidence>
<sequence>MSLSKDDGIGQDSKIRYSMCSTGLKQHSLEQVLEIASDCGLQGIEIWSGHIEEYLSRGHHLIELKSQLSSYLLEVPAISGYTYLSRDGDYKEELNQIVIAAQWCRALECPRIRTFLGHTSSQVILASEWEQSIHRLDKALDLCNSYDVKLAVEIHNNTFADTSDSLTAMFRDIKATGLELIFDGFNLFVDSLEPIPVLEQFYTKIHHVHFKDYRWNHQDWGQSVPVPVLQGDANHNAILNKLLELGYVGMISFEYFGDDAVTNTRKSLLEVQDYIKKYDFENSK</sequence>
<name>A0A1G7EIZ7_9BACL</name>
<dbReference type="SUPFAM" id="SSF51658">
    <property type="entry name" value="Xylose isomerase-like"/>
    <property type="match status" value="1"/>
</dbReference>
<evidence type="ECO:0000259" key="1">
    <source>
        <dbReference type="Pfam" id="PF01261"/>
    </source>
</evidence>